<sequence>MNYNSVGFIEYGYGPYYINAQKLKGLQLAPKLFIITKLNNLYNFKLVSRETFMITLLRRGNLKTAVKESSNYRRNLKSHEHRSKDSLVLITISRTN</sequence>
<comment type="caution">
    <text evidence="1">The sequence shown here is derived from an EMBL/GenBank/DDBJ whole genome shotgun (WGS) entry which is preliminary data.</text>
</comment>
<name>A0A8S1APJ5_ARCPL</name>
<evidence type="ECO:0000313" key="2">
    <source>
        <dbReference type="Proteomes" id="UP000494256"/>
    </source>
</evidence>
<protein>
    <submittedName>
        <fullName evidence="1">Uncharacterized protein</fullName>
    </submittedName>
</protein>
<dbReference type="OrthoDB" id="10262962at2759"/>
<dbReference type="EMBL" id="CADEBD010000364">
    <property type="protein sequence ID" value="CAB3252009.1"/>
    <property type="molecule type" value="Genomic_DNA"/>
</dbReference>
<evidence type="ECO:0000313" key="1">
    <source>
        <dbReference type="EMBL" id="CAB3252009.1"/>
    </source>
</evidence>
<dbReference type="Proteomes" id="UP000494256">
    <property type="component" value="Unassembled WGS sequence"/>
</dbReference>
<accession>A0A8S1APJ5</accession>
<organism evidence="1 2">
    <name type="scientific">Arctia plantaginis</name>
    <name type="common">Wood tiger moth</name>
    <name type="synonym">Phalaena plantaginis</name>
    <dbReference type="NCBI Taxonomy" id="874455"/>
    <lineage>
        <taxon>Eukaryota</taxon>
        <taxon>Metazoa</taxon>
        <taxon>Ecdysozoa</taxon>
        <taxon>Arthropoda</taxon>
        <taxon>Hexapoda</taxon>
        <taxon>Insecta</taxon>
        <taxon>Pterygota</taxon>
        <taxon>Neoptera</taxon>
        <taxon>Endopterygota</taxon>
        <taxon>Lepidoptera</taxon>
        <taxon>Glossata</taxon>
        <taxon>Ditrysia</taxon>
        <taxon>Noctuoidea</taxon>
        <taxon>Erebidae</taxon>
        <taxon>Arctiinae</taxon>
        <taxon>Arctia</taxon>
    </lineage>
</organism>
<reference evidence="1 2" key="1">
    <citation type="submission" date="2020-04" db="EMBL/GenBank/DDBJ databases">
        <authorList>
            <person name="Wallbank WR R."/>
            <person name="Pardo Diaz C."/>
            <person name="Kozak K."/>
            <person name="Martin S."/>
            <person name="Jiggins C."/>
            <person name="Moest M."/>
            <person name="Warren A I."/>
            <person name="Byers J.R.P. K."/>
            <person name="Montejo-Kovacevich G."/>
            <person name="Yen C E."/>
        </authorList>
    </citation>
    <scope>NUCLEOTIDE SEQUENCE [LARGE SCALE GENOMIC DNA]</scope>
</reference>
<dbReference type="AlphaFoldDB" id="A0A8S1APJ5"/>
<gene>
    <name evidence="1" type="ORF">APLA_LOCUS13861</name>
</gene>
<proteinExistence type="predicted"/>